<dbReference type="EMBL" id="CP011452">
    <property type="protein sequence ID" value="AKH44120.1"/>
    <property type="molecule type" value="Genomic_DNA"/>
</dbReference>
<name>A0A0F7KZ55_9SPHN</name>
<protein>
    <submittedName>
        <fullName evidence="1">Uncharacterized protein</fullName>
    </submittedName>
</protein>
<dbReference type="AlphaFoldDB" id="A0A0F7KZ55"/>
<sequence length="95" mass="10048">MLAAALALTVASLSQPSVQAASPETFAAYRKRCHPFAHKVPGCGKNREAARNKGKQATVLCHPDPTKSRSCNARARAGGKTLFAARKGDDTVVKE</sequence>
<evidence type="ECO:0000313" key="1">
    <source>
        <dbReference type="EMBL" id="AKH44120.1"/>
    </source>
</evidence>
<organism evidence="1 2">
    <name type="scientific">Croceibacterium atlanticum</name>
    <dbReference type="NCBI Taxonomy" id="1267766"/>
    <lineage>
        <taxon>Bacteria</taxon>
        <taxon>Pseudomonadati</taxon>
        <taxon>Pseudomonadota</taxon>
        <taxon>Alphaproteobacteria</taxon>
        <taxon>Sphingomonadales</taxon>
        <taxon>Erythrobacteraceae</taxon>
        <taxon>Croceibacterium</taxon>
    </lineage>
</organism>
<accession>A0A0F7KZ55</accession>
<reference evidence="1" key="1">
    <citation type="submission" date="2015-05" db="EMBL/GenBank/DDBJ databases">
        <title>The complete genome of Altererythrobacter atlanticus strain 26DY36.</title>
        <authorList>
            <person name="Wu Y.-H."/>
            <person name="Cheng H."/>
            <person name="Wu X.-W."/>
        </authorList>
    </citation>
    <scope>NUCLEOTIDE SEQUENCE [LARGE SCALE GENOMIC DNA]</scope>
    <source>
        <strain evidence="1">26DY36</strain>
    </source>
</reference>
<dbReference type="STRING" id="1267766.WYH_03101"/>
<proteinExistence type="predicted"/>
<dbReference type="PATRIC" id="fig|1267766.3.peg.3144"/>
<dbReference type="Proteomes" id="UP000034392">
    <property type="component" value="Chromosome"/>
</dbReference>
<dbReference type="KEGG" id="aay:WYH_03101"/>
<keyword evidence="2" id="KW-1185">Reference proteome</keyword>
<gene>
    <name evidence="1" type="ORF">WYH_03101</name>
</gene>
<evidence type="ECO:0000313" key="2">
    <source>
        <dbReference type="Proteomes" id="UP000034392"/>
    </source>
</evidence>
<dbReference type="RefSeq" id="WP_046904518.1">
    <property type="nucleotide sequence ID" value="NZ_CP011452.2"/>
</dbReference>